<dbReference type="Gene3D" id="3.30.40.10">
    <property type="entry name" value="Zinc/RING finger domain, C3HC4 (zinc finger)"/>
    <property type="match status" value="1"/>
</dbReference>
<dbReference type="EC" id="2.3.2.27" evidence="4"/>
<keyword evidence="10" id="KW-0862">Zinc</keyword>
<dbReference type="AlphaFoldDB" id="A0A816Y4V0"/>
<evidence type="ECO:0000256" key="1">
    <source>
        <dbReference type="ARBA" id="ARBA00000900"/>
    </source>
</evidence>
<dbReference type="FunFam" id="3.30.40.10:FF:000475">
    <property type="entry name" value="RING-H2 finger protein ATL3"/>
    <property type="match status" value="1"/>
</dbReference>
<keyword evidence="12 16" id="KW-0472">Membrane</keyword>
<name>A0A816Y4V0_BRANA</name>
<feature type="compositionally biased region" description="Basic and acidic residues" evidence="15">
    <location>
        <begin position="273"/>
        <end position="291"/>
    </location>
</feature>
<organism evidence="18">
    <name type="scientific">Brassica napus</name>
    <name type="common">Rape</name>
    <dbReference type="NCBI Taxonomy" id="3708"/>
    <lineage>
        <taxon>Eukaryota</taxon>
        <taxon>Viridiplantae</taxon>
        <taxon>Streptophyta</taxon>
        <taxon>Embryophyta</taxon>
        <taxon>Tracheophyta</taxon>
        <taxon>Spermatophyta</taxon>
        <taxon>Magnoliopsida</taxon>
        <taxon>eudicotyledons</taxon>
        <taxon>Gunneridae</taxon>
        <taxon>Pentapetalae</taxon>
        <taxon>rosids</taxon>
        <taxon>malvids</taxon>
        <taxon>Brassicales</taxon>
        <taxon>Brassicaceae</taxon>
        <taxon>Brassiceae</taxon>
        <taxon>Brassica</taxon>
    </lineage>
</organism>
<dbReference type="EMBL" id="HG994355">
    <property type="protein sequence ID" value="CAF2154673.1"/>
    <property type="molecule type" value="Genomic_DNA"/>
</dbReference>
<evidence type="ECO:0000256" key="2">
    <source>
        <dbReference type="ARBA" id="ARBA00004167"/>
    </source>
</evidence>
<dbReference type="GO" id="GO:0016567">
    <property type="term" value="P:protein ubiquitination"/>
    <property type="evidence" value="ECO:0007669"/>
    <property type="project" value="UniProtKB-UniPathway"/>
</dbReference>
<comment type="similarity">
    <text evidence="13">Belongs to the RING-type zinc finger family. ATL subfamily.</text>
</comment>
<evidence type="ECO:0000256" key="13">
    <source>
        <dbReference type="ARBA" id="ARBA00024209"/>
    </source>
</evidence>
<evidence type="ECO:0000256" key="10">
    <source>
        <dbReference type="ARBA" id="ARBA00022833"/>
    </source>
</evidence>
<evidence type="ECO:0000256" key="14">
    <source>
        <dbReference type="PROSITE-ProRule" id="PRU00175"/>
    </source>
</evidence>
<dbReference type="PANTHER" id="PTHR46539">
    <property type="entry name" value="E3 UBIQUITIN-PROTEIN LIGASE ATL42"/>
    <property type="match status" value="1"/>
</dbReference>
<keyword evidence="11 16" id="KW-1133">Transmembrane helix</keyword>
<keyword evidence="5" id="KW-0808">Transferase</keyword>
<dbReference type="CDD" id="cd16461">
    <property type="entry name" value="RING-H2_EL5-like"/>
    <property type="match status" value="1"/>
</dbReference>
<dbReference type="SMART" id="SM00184">
    <property type="entry name" value="RING"/>
    <property type="match status" value="1"/>
</dbReference>
<accession>A0A816Y4V0</accession>
<feature type="region of interest" description="Disordered" evidence="15">
    <location>
        <begin position="180"/>
        <end position="209"/>
    </location>
</feature>
<evidence type="ECO:0000256" key="9">
    <source>
        <dbReference type="ARBA" id="ARBA00022786"/>
    </source>
</evidence>
<evidence type="ECO:0000256" key="15">
    <source>
        <dbReference type="SAM" id="MobiDB-lite"/>
    </source>
</evidence>
<dbReference type="PANTHER" id="PTHR46539:SF1">
    <property type="entry name" value="E3 UBIQUITIN-PROTEIN LIGASE ATL42"/>
    <property type="match status" value="1"/>
</dbReference>
<comment type="pathway">
    <text evidence="3">Protein modification; protein ubiquitination.</text>
</comment>
<evidence type="ECO:0000313" key="18">
    <source>
        <dbReference type="EMBL" id="CAF2154673.1"/>
    </source>
</evidence>
<feature type="domain" description="RING-type" evidence="17">
    <location>
        <begin position="117"/>
        <end position="159"/>
    </location>
</feature>
<keyword evidence="9" id="KW-0833">Ubl conjugation pathway</keyword>
<evidence type="ECO:0000256" key="3">
    <source>
        <dbReference type="ARBA" id="ARBA00004906"/>
    </source>
</evidence>
<keyword evidence="6 16" id="KW-0812">Transmembrane</keyword>
<feature type="compositionally biased region" description="Basic and acidic residues" evidence="15">
    <location>
        <begin position="198"/>
        <end position="209"/>
    </location>
</feature>
<comment type="catalytic activity">
    <reaction evidence="1">
        <text>S-ubiquitinyl-[E2 ubiquitin-conjugating enzyme]-L-cysteine + [acceptor protein]-L-lysine = [E2 ubiquitin-conjugating enzyme]-L-cysteine + N(6)-ubiquitinyl-[acceptor protein]-L-lysine.</text>
        <dbReference type="EC" id="2.3.2.27"/>
    </reaction>
</comment>
<evidence type="ECO:0000256" key="16">
    <source>
        <dbReference type="SAM" id="Phobius"/>
    </source>
</evidence>
<dbReference type="UniPathway" id="UPA00143"/>
<proteinExistence type="inferred from homology"/>
<evidence type="ECO:0000256" key="11">
    <source>
        <dbReference type="ARBA" id="ARBA00022989"/>
    </source>
</evidence>
<feature type="region of interest" description="Disordered" evidence="15">
    <location>
        <begin position="246"/>
        <end position="291"/>
    </location>
</feature>
<dbReference type="OrthoDB" id="1052345at2759"/>
<dbReference type="GO" id="GO:0016020">
    <property type="term" value="C:membrane"/>
    <property type="evidence" value="ECO:0007669"/>
    <property type="project" value="UniProtKB-SubCell"/>
</dbReference>
<dbReference type="Proteomes" id="UP001295469">
    <property type="component" value="Chromosome A01"/>
</dbReference>
<dbReference type="PROSITE" id="PS50089">
    <property type="entry name" value="ZF_RING_2"/>
    <property type="match status" value="1"/>
</dbReference>
<dbReference type="InterPro" id="IPR001841">
    <property type="entry name" value="Znf_RING"/>
</dbReference>
<reference evidence="18" key="1">
    <citation type="submission" date="2021-01" db="EMBL/GenBank/DDBJ databases">
        <authorList>
            <consortium name="Genoscope - CEA"/>
            <person name="William W."/>
        </authorList>
    </citation>
    <scope>NUCLEOTIDE SEQUENCE</scope>
</reference>
<sequence length="291" mass="32569">MVKEKILMSHGTSLFLTIVSKNHFTSSLSLSLNLSFAIRIMYSNENDQLVTVFLTFIFLFFMCFNIYYLYVHWCLHRPTMLFFAPTNPSHTGLDPAIVKSLPVFTFSDVSHKDPIDCPVCLSEFEDGESGRVLPGCKHAFHVECIDMWFHSHSTCPLCRSLVHAVEEQVTVIAISPEHVSATEPVSSSGSGSSAMPLDDLRREPAEIETPRRIFSEFEDGLTRNSPVNHSPMSRMLSFTRMVSRNRRSAPSSFAGAPSQSPSSSCQVVMNESDIERGGEEIKIDFRHVGVP</sequence>
<dbReference type="InterPro" id="IPR013083">
    <property type="entry name" value="Znf_RING/FYVE/PHD"/>
</dbReference>
<dbReference type="SUPFAM" id="SSF57850">
    <property type="entry name" value="RING/U-box"/>
    <property type="match status" value="1"/>
</dbReference>
<evidence type="ECO:0000256" key="5">
    <source>
        <dbReference type="ARBA" id="ARBA00022679"/>
    </source>
</evidence>
<dbReference type="GO" id="GO:0008270">
    <property type="term" value="F:zinc ion binding"/>
    <property type="evidence" value="ECO:0007669"/>
    <property type="project" value="UniProtKB-KW"/>
</dbReference>
<keyword evidence="7" id="KW-0479">Metal-binding</keyword>
<evidence type="ECO:0000256" key="4">
    <source>
        <dbReference type="ARBA" id="ARBA00012483"/>
    </source>
</evidence>
<evidence type="ECO:0000256" key="6">
    <source>
        <dbReference type="ARBA" id="ARBA00022692"/>
    </source>
</evidence>
<feature type="transmembrane region" description="Helical" evidence="16">
    <location>
        <begin position="49"/>
        <end position="70"/>
    </location>
</feature>
<evidence type="ECO:0000259" key="17">
    <source>
        <dbReference type="PROSITE" id="PS50089"/>
    </source>
</evidence>
<dbReference type="Pfam" id="PF13639">
    <property type="entry name" value="zf-RING_2"/>
    <property type="match status" value="1"/>
</dbReference>
<evidence type="ECO:0000256" key="8">
    <source>
        <dbReference type="ARBA" id="ARBA00022771"/>
    </source>
</evidence>
<feature type="compositionally biased region" description="Low complexity" evidence="15">
    <location>
        <begin position="248"/>
        <end position="264"/>
    </location>
</feature>
<evidence type="ECO:0000256" key="12">
    <source>
        <dbReference type="ARBA" id="ARBA00023136"/>
    </source>
</evidence>
<comment type="subcellular location">
    <subcellularLocation>
        <location evidence="2">Membrane</location>
        <topology evidence="2">Single-pass membrane protein</topology>
    </subcellularLocation>
</comment>
<keyword evidence="8 14" id="KW-0863">Zinc-finger</keyword>
<dbReference type="GO" id="GO:0061630">
    <property type="term" value="F:ubiquitin protein ligase activity"/>
    <property type="evidence" value="ECO:0007669"/>
    <property type="project" value="UniProtKB-EC"/>
</dbReference>
<gene>
    <name evidence="18" type="ORF">DARMORV10_A01P37570.1</name>
</gene>
<evidence type="ECO:0000256" key="7">
    <source>
        <dbReference type="ARBA" id="ARBA00022723"/>
    </source>
</evidence>
<protein>
    <recommendedName>
        <fullName evidence="4">RING-type E3 ubiquitin transferase</fullName>
        <ecNumber evidence="4">2.3.2.27</ecNumber>
    </recommendedName>
</protein>